<name>A0ABY3L4D3_9BACT</name>
<dbReference type="InterPro" id="IPR021353">
    <property type="entry name" value="DUF2972"/>
</dbReference>
<gene>
    <name evidence="1" type="ORF">FVD16_00395</name>
</gene>
<dbReference type="Pfam" id="PF11186">
    <property type="entry name" value="DUF2972"/>
    <property type="match status" value="1"/>
</dbReference>
<dbReference type="RefSeq" id="WP_147734360.1">
    <property type="nucleotide sequence ID" value="NZ_JANKHQ010000005.1"/>
</dbReference>
<dbReference type="EMBL" id="VRMA01000002">
    <property type="protein sequence ID" value="TXK60878.1"/>
    <property type="molecule type" value="Genomic_DNA"/>
</dbReference>
<accession>A0ABY3L4D3</accession>
<reference evidence="1 2" key="1">
    <citation type="submission" date="2019-08" db="EMBL/GenBank/DDBJ databases">
        <title>Rapid identification of Enteric Bacteria from Whole Genome Sequences (WGS) using Average Nucleotide Identity (ANI).</title>
        <authorList>
            <person name="Lane C."/>
        </authorList>
    </citation>
    <scope>NUCLEOTIDE SEQUENCE [LARGE SCALE GENOMIC DNA]</scope>
    <source>
        <strain evidence="1 2">D4984</strain>
    </source>
</reference>
<evidence type="ECO:0000313" key="2">
    <source>
        <dbReference type="Proteomes" id="UP000321317"/>
    </source>
</evidence>
<sequence>MGKSFKIIKEQGFGEFLRHKKRRLSRNLFLYFGGFYPKLPQNYKFLFISFGVSGNAALITFLNLCGLKEVRLAQDNETEYYSKSREILKSSTSKNFISIFFYRNKKRFKTARLLSYDVPILIVLRDPISRFRSMMNYQYLVLNHMGGGVIRLKDDLNAILNAILYGDTAKLTKASQLSYVEDLLSKGSFKFKTDLAPFLAKDGKSRQVIYIDMQELMPDKAFKTMQKLSSILNFNPPKEEDREKIERKVANDYFFLPRFTFFIDDKDFSWLKEEIKIIISKVILPNHKESKSLFLDENDLCYKELSINLEEKHYELIKEDKEIKERLKSYFKEFVKVLDEKVRFRKDNALNENDMLEFFKNNANLALQFKALLDSELTHIKQTRPDIIASWKYYQEFEKICGGLKN</sequence>
<organism evidence="1 2">
    <name type="scientific">Campylobacter helveticus</name>
    <dbReference type="NCBI Taxonomy" id="28898"/>
    <lineage>
        <taxon>Bacteria</taxon>
        <taxon>Pseudomonadati</taxon>
        <taxon>Campylobacterota</taxon>
        <taxon>Epsilonproteobacteria</taxon>
        <taxon>Campylobacterales</taxon>
        <taxon>Campylobacteraceae</taxon>
        <taxon>Campylobacter</taxon>
    </lineage>
</organism>
<dbReference type="Proteomes" id="UP000321317">
    <property type="component" value="Unassembled WGS sequence"/>
</dbReference>
<protein>
    <submittedName>
        <fullName evidence="1">DUF2972 domain-containing protein</fullName>
    </submittedName>
</protein>
<comment type="caution">
    <text evidence="1">The sequence shown here is derived from an EMBL/GenBank/DDBJ whole genome shotgun (WGS) entry which is preliminary data.</text>
</comment>
<keyword evidence="2" id="KW-1185">Reference proteome</keyword>
<evidence type="ECO:0000313" key="1">
    <source>
        <dbReference type="EMBL" id="TXK60878.1"/>
    </source>
</evidence>
<proteinExistence type="predicted"/>